<evidence type="ECO:0000256" key="3">
    <source>
        <dbReference type="ARBA" id="ARBA00022989"/>
    </source>
</evidence>
<evidence type="ECO:0000256" key="5">
    <source>
        <dbReference type="SAM" id="Phobius"/>
    </source>
</evidence>
<feature type="domain" description="EamA" evidence="6">
    <location>
        <begin position="154"/>
        <end position="281"/>
    </location>
</feature>
<dbReference type="EMBL" id="JBHSUS010000001">
    <property type="protein sequence ID" value="MFC6439211.1"/>
    <property type="molecule type" value="Genomic_DNA"/>
</dbReference>
<feature type="transmembrane region" description="Helical" evidence="5">
    <location>
        <begin position="181"/>
        <end position="200"/>
    </location>
</feature>
<dbReference type="PANTHER" id="PTHR32322:SF9">
    <property type="entry name" value="AMINO-ACID METABOLITE EFFLUX PUMP-RELATED"/>
    <property type="match status" value="1"/>
</dbReference>
<comment type="caution">
    <text evidence="7">The sequence shown here is derived from an EMBL/GenBank/DDBJ whole genome shotgun (WGS) entry which is preliminary data.</text>
</comment>
<evidence type="ECO:0000313" key="7">
    <source>
        <dbReference type="EMBL" id="MFC6439211.1"/>
    </source>
</evidence>
<gene>
    <name evidence="7" type="ORF">ACFP85_03470</name>
</gene>
<dbReference type="Proteomes" id="UP001596364">
    <property type="component" value="Unassembled WGS sequence"/>
</dbReference>
<dbReference type="InterPro" id="IPR000620">
    <property type="entry name" value="EamA_dom"/>
</dbReference>
<keyword evidence="8" id="KW-1185">Reference proteome</keyword>
<evidence type="ECO:0000256" key="1">
    <source>
        <dbReference type="ARBA" id="ARBA00004141"/>
    </source>
</evidence>
<evidence type="ECO:0000256" key="2">
    <source>
        <dbReference type="ARBA" id="ARBA00022692"/>
    </source>
</evidence>
<feature type="transmembrane region" description="Helical" evidence="5">
    <location>
        <begin position="100"/>
        <end position="117"/>
    </location>
</feature>
<sequence length="284" mass="29623">MAATSRFSITSHPVVLTMLAMLAFAGNSLLCRQALAGTSIDPLSFTLIRLCSGAIVLTLVLRLTSSQSSPRGSLKMALALLGYALGFSLAYVQLSAATGALILFAAVQVCMLSVGLWQGDKFTTPQWGGFFTAMAGLIYLLMPGVSAPPVLPAALMSVAGICWGFYSLWGKQAGQPLATTTGNFLLAAPISLLALCIPGMAPDWDWQGVMFAVLSGALTSGLGYAIWYHALAYLQPTSAATIQLSVPVITAILGVMLLAEPLTPRLILSAVAILGGILLVIRCK</sequence>
<proteinExistence type="predicted"/>
<feature type="transmembrane region" description="Helical" evidence="5">
    <location>
        <begin position="151"/>
        <end position="169"/>
    </location>
</feature>
<organism evidence="7 8">
    <name type="scientific">Pseudobowmanella zhangzhouensis</name>
    <dbReference type="NCBI Taxonomy" id="1537679"/>
    <lineage>
        <taxon>Bacteria</taxon>
        <taxon>Pseudomonadati</taxon>
        <taxon>Pseudomonadota</taxon>
        <taxon>Gammaproteobacteria</taxon>
        <taxon>Alteromonadales</taxon>
        <taxon>Alteromonadaceae</taxon>
    </lineage>
</organism>
<keyword evidence="3 5" id="KW-1133">Transmembrane helix</keyword>
<feature type="transmembrane region" description="Helical" evidence="5">
    <location>
        <begin position="206"/>
        <end position="227"/>
    </location>
</feature>
<dbReference type="SUPFAM" id="SSF103481">
    <property type="entry name" value="Multidrug resistance efflux transporter EmrE"/>
    <property type="match status" value="1"/>
</dbReference>
<reference evidence="8" key="1">
    <citation type="journal article" date="2019" name="Int. J. Syst. Evol. Microbiol.">
        <title>The Global Catalogue of Microorganisms (GCM) 10K type strain sequencing project: providing services to taxonomists for standard genome sequencing and annotation.</title>
        <authorList>
            <consortium name="The Broad Institute Genomics Platform"/>
            <consortium name="The Broad Institute Genome Sequencing Center for Infectious Disease"/>
            <person name="Wu L."/>
            <person name="Ma J."/>
        </authorList>
    </citation>
    <scope>NUCLEOTIDE SEQUENCE [LARGE SCALE GENOMIC DNA]</scope>
    <source>
        <strain evidence="8">CGMCC 1.16031</strain>
    </source>
</reference>
<name>A0ABW1XI67_9ALTE</name>
<dbReference type="RefSeq" id="WP_254426542.1">
    <property type="nucleotide sequence ID" value="NZ_JBHSUS010000001.1"/>
</dbReference>
<feature type="transmembrane region" description="Helical" evidence="5">
    <location>
        <begin position="46"/>
        <end position="64"/>
    </location>
</feature>
<dbReference type="Pfam" id="PF00892">
    <property type="entry name" value="EamA"/>
    <property type="match status" value="2"/>
</dbReference>
<feature type="transmembrane region" description="Helical" evidence="5">
    <location>
        <begin position="76"/>
        <end position="94"/>
    </location>
</feature>
<feature type="transmembrane region" description="Helical" evidence="5">
    <location>
        <begin position="129"/>
        <end position="145"/>
    </location>
</feature>
<dbReference type="PANTHER" id="PTHR32322">
    <property type="entry name" value="INNER MEMBRANE TRANSPORTER"/>
    <property type="match status" value="1"/>
</dbReference>
<keyword evidence="4 5" id="KW-0472">Membrane</keyword>
<keyword evidence="2 5" id="KW-0812">Transmembrane</keyword>
<dbReference type="Gene3D" id="1.10.3730.20">
    <property type="match status" value="1"/>
</dbReference>
<feature type="transmembrane region" description="Helical" evidence="5">
    <location>
        <begin position="265"/>
        <end position="281"/>
    </location>
</feature>
<accession>A0ABW1XI67</accession>
<feature type="domain" description="EamA" evidence="6">
    <location>
        <begin position="14"/>
        <end position="141"/>
    </location>
</feature>
<evidence type="ECO:0000259" key="6">
    <source>
        <dbReference type="Pfam" id="PF00892"/>
    </source>
</evidence>
<dbReference type="InterPro" id="IPR050638">
    <property type="entry name" value="AA-Vitamin_Transporters"/>
</dbReference>
<dbReference type="InterPro" id="IPR037185">
    <property type="entry name" value="EmrE-like"/>
</dbReference>
<feature type="transmembrane region" description="Helical" evidence="5">
    <location>
        <begin position="239"/>
        <end position="259"/>
    </location>
</feature>
<protein>
    <submittedName>
        <fullName evidence="7">DMT family transporter</fullName>
    </submittedName>
</protein>
<evidence type="ECO:0000313" key="8">
    <source>
        <dbReference type="Proteomes" id="UP001596364"/>
    </source>
</evidence>
<comment type="subcellular location">
    <subcellularLocation>
        <location evidence="1">Membrane</location>
        <topology evidence="1">Multi-pass membrane protein</topology>
    </subcellularLocation>
</comment>
<evidence type="ECO:0000256" key="4">
    <source>
        <dbReference type="ARBA" id="ARBA00023136"/>
    </source>
</evidence>